<feature type="binding site" evidence="7">
    <location>
        <begin position="106"/>
        <end position="109"/>
    </location>
    <ligand>
        <name>FMN</name>
        <dbReference type="ChEBI" id="CHEBI:58210"/>
    </ligand>
</feature>
<comment type="function">
    <text evidence="7">Flavin prenyltransferase that catalyzes the synthesis of the prenylated FMN cofactor (prenyl-FMN) for 4-hydroxy-3-polyprenylbenzoic acid decarboxylase UbiD. The prenyltransferase is metal-independent and links a dimethylallyl moiety from dimethylallyl monophosphate (DMAP) to the flavin N5 and C6 atoms of FMN.</text>
</comment>
<dbReference type="Pfam" id="PF02441">
    <property type="entry name" value="Flavoprotein"/>
    <property type="match status" value="1"/>
</dbReference>
<dbReference type="InterPro" id="IPR036551">
    <property type="entry name" value="Flavin_trans-like"/>
</dbReference>
<dbReference type="FunFam" id="3.40.50.1950:FF:000001">
    <property type="entry name" value="Flavin prenyltransferase UbiX"/>
    <property type="match status" value="1"/>
</dbReference>
<proteinExistence type="inferred from homology"/>
<sequence length="204" mass="21800">MTGGSRPPVVLAWTGASGAAYGVRLLECLLGAGERVYLIVSQPGLMVINGETDLGLPARAADAQRHLATRFGAAPGQLRVFGQAEWTAPVASGSARFRAMVVCPCSMATLSAIASGASRSLIERAADVTLKEQRRLILVPRETPFSAIHLDNMLTLTRLGAVIAPANPGFYHRPGQVEDLVDFMVARILDLLDVPHHLLPRWGE</sequence>
<feature type="domain" description="Flavoprotein" evidence="8">
    <location>
        <begin position="9"/>
        <end position="191"/>
    </location>
</feature>
<organism evidence="9 10">
    <name type="scientific">Candidatus Macondimonas diazotrophica</name>
    <dbReference type="NCBI Taxonomy" id="2305248"/>
    <lineage>
        <taxon>Bacteria</taxon>
        <taxon>Pseudomonadati</taxon>
        <taxon>Pseudomonadota</taxon>
        <taxon>Gammaproteobacteria</taxon>
        <taxon>Chromatiales</taxon>
        <taxon>Ectothiorhodospiraceae</taxon>
        <taxon>Candidatus Macondimonas</taxon>
    </lineage>
</organism>
<evidence type="ECO:0000256" key="3">
    <source>
        <dbReference type="ARBA" id="ARBA00022643"/>
    </source>
</evidence>
<evidence type="ECO:0000259" key="8">
    <source>
        <dbReference type="Pfam" id="PF02441"/>
    </source>
</evidence>
<feature type="binding site" evidence="7">
    <location>
        <position position="171"/>
    </location>
    <ligand>
        <name>dimethylallyl phosphate</name>
        <dbReference type="ChEBI" id="CHEBI:88052"/>
    </ligand>
</feature>
<dbReference type="EC" id="2.5.1.129" evidence="7"/>
<dbReference type="RefSeq" id="WP_135280408.1">
    <property type="nucleotide sequence ID" value="NZ_SRIO01000001.1"/>
</dbReference>
<dbReference type="InterPro" id="IPR003382">
    <property type="entry name" value="Flavoprotein"/>
</dbReference>
<evidence type="ECO:0000256" key="7">
    <source>
        <dbReference type="HAMAP-Rule" id="MF_01984"/>
    </source>
</evidence>
<dbReference type="NCBIfam" id="TIGR00421">
    <property type="entry name" value="ubiX_pad"/>
    <property type="match status" value="1"/>
</dbReference>
<dbReference type="HAMAP" id="MF_01984">
    <property type="entry name" value="ubiX_pad"/>
    <property type="match status" value="1"/>
</dbReference>
<name>A0A4Z0FBY6_9GAMM</name>
<dbReference type="InterPro" id="IPR004507">
    <property type="entry name" value="UbiX-like"/>
</dbReference>
<keyword evidence="10" id="KW-1185">Reference proteome</keyword>
<evidence type="ECO:0000256" key="2">
    <source>
        <dbReference type="ARBA" id="ARBA00022630"/>
    </source>
</evidence>
<feature type="binding site" evidence="7">
    <location>
        <position position="141"/>
    </location>
    <ligand>
        <name>FMN</name>
        <dbReference type="ChEBI" id="CHEBI:58210"/>
    </ligand>
</feature>
<evidence type="ECO:0000313" key="10">
    <source>
        <dbReference type="Proteomes" id="UP000297890"/>
    </source>
</evidence>
<evidence type="ECO:0000256" key="4">
    <source>
        <dbReference type="ARBA" id="ARBA00022679"/>
    </source>
</evidence>
<dbReference type="EMBL" id="SRIO01000001">
    <property type="protein sequence ID" value="TFZ84049.1"/>
    <property type="molecule type" value="Genomic_DNA"/>
</dbReference>
<keyword evidence="2 7" id="KW-0285">Flavoprotein</keyword>
<comment type="caution">
    <text evidence="9">The sequence shown here is derived from an EMBL/GenBank/DDBJ whole genome shotgun (WGS) entry which is preliminary data.</text>
</comment>
<dbReference type="OrthoDB" id="9781577at2"/>
<reference evidence="9 10" key="1">
    <citation type="journal article" date="2019" name="ISME J.">
        <title>Candidatus Macondimonas diazotrophica, a novel gammaproteobacterial genus dominating crude-oil-contaminated coastal sediments.</title>
        <authorList>
            <person name="Karthikeyan S."/>
            <person name="Konstantinidis K."/>
        </authorList>
    </citation>
    <scope>NUCLEOTIDE SEQUENCE [LARGE SCALE GENOMIC DNA]</scope>
    <source>
        <strain evidence="9 10">KTK01</strain>
    </source>
</reference>
<evidence type="ECO:0000256" key="6">
    <source>
        <dbReference type="ARBA" id="ARBA00060793"/>
    </source>
</evidence>
<comment type="similarity">
    <text evidence="6 7">Belongs to the UbiX/PAD1 family.</text>
</comment>
<evidence type="ECO:0000256" key="1">
    <source>
        <dbReference type="ARBA" id="ARBA00022602"/>
    </source>
</evidence>
<dbReference type="Proteomes" id="UP000297890">
    <property type="component" value="Unassembled WGS sequence"/>
</dbReference>
<dbReference type="GO" id="GO:0016831">
    <property type="term" value="F:carboxy-lyase activity"/>
    <property type="evidence" value="ECO:0007669"/>
    <property type="project" value="TreeGrafter"/>
</dbReference>
<dbReference type="PANTHER" id="PTHR43374">
    <property type="entry name" value="FLAVIN PRENYLTRANSFERASE"/>
    <property type="match status" value="1"/>
</dbReference>
<dbReference type="NCBIfam" id="NF004685">
    <property type="entry name" value="PRK06029.1"/>
    <property type="match status" value="1"/>
</dbReference>
<protein>
    <recommendedName>
        <fullName evidence="7">Flavin prenyltransferase UbiX</fullName>
        <ecNumber evidence="7">2.5.1.129</ecNumber>
    </recommendedName>
</protein>
<keyword evidence="4 7" id="KW-0808">Transferase</keyword>
<keyword evidence="1 7" id="KW-0637">Prenyltransferase</keyword>
<evidence type="ECO:0000256" key="5">
    <source>
        <dbReference type="ARBA" id="ARBA00050612"/>
    </source>
</evidence>
<dbReference type="GO" id="GO:0106141">
    <property type="term" value="F:flavin prenyltransferase activity"/>
    <property type="evidence" value="ECO:0007669"/>
    <property type="project" value="UniProtKB-EC"/>
</dbReference>
<accession>A0A4Z0FBY6</accession>
<feature type="binding site" evidence="7">
    <location>
        <position position="187"/>
    </location>
    <ligand>
        <name>dimethylallyl phosphate</name>
        <dbReference type="ChEBI" id="CHEBI:88052"/>
    </ligand>
</feature>
<dbReference type="Gene3D" id="3.40.50.1950">
    <property type="entry name" value="Flavin prenyltransferase-like"/>
    <property type="match status" value="1"/>
</dbReference>
<keyword evidence="3 7" id="KW-0288">FMN</keyword>
<dbReference type="SUPFAM" id="SSF52507">
    <property type="entry name" value="Homo-oligomeric flavin-containing Cys decarboxylases, HFCD"/>
    <property type="match status" value="1"/>
</dbReference>
<dbReference type="PANTHER" id="PTHR43374:SF1">
    <property type="entry name" value="FLAVIN PRENYLTRANSFERASE PAD1, MITOCHONDRIAL"/>
    <property type="match status" value="1"/>
</dbReference>
<feature type="binding site" evidence="7">
    <location>
        <begin position="15"/>
        <end position="17"/>
    </location>
    <ligand>
        <name>FMN</name>
        <dbReference type="ChEBI" id="CHEBI:58210"/>
    </ligand>
</feature>
<comment type="catalytic activity">
    <reaction evidence="5 7">
        <text>dimethylallyl phosphate + FMNH2 = prenylated FMNH2 + phosphate</text>
        <dbReference type="Rhea" id="RHEA:37743"/>
        <dbReference type="ChEBI" id="CHEBI:43474"/>
        <dbReference type="ChEBI" id="CHEBI:57618"/>
        <dbReference type="ChEBI" id="CHEBI:87467"/>
        <dbReference type="ChEBI" id="CHEBI:88052"/>
        <dbReference type="EC" id="2.5.1.129"/>
    </reaction>
</comment>
<feature type="binding site" evidence="7">
    <location>
        <position position="41"/>
    </location>
    <ligand>
        <name>FMN</name>
        <dbReference type="ChEBI" id="CHEBI:58210"/>
    </ligand>
</feature>
<dbReference type="AlphaFoldDB" id="A0A4Z0FBY6"/>
<evidence type="ECO:0000313" key="9">
    <source>
        <dbReference type="EMBL" id="TFZ84049.1"/>
    </source>
</evidence>
<comment type="caution">
    <text evidence="7">Lacks conserved residue(s) required for the propagation of feature annotation.</text>
</comment>
<gene>
    <name evidence="7" type="primary">ubiX</name>
    <name evidence="9" type="ORF">E4680_00445</name>
</gene>